<sequence length="130" mass="14238">MVICQVRNLTRTSTAKEITGAYKELGLQAPADMAFDTPAMPLMYYDALKPRGMRHIDLDQATNLQSLYCEVGMQSKRPMPCTKHKPGKEKTQQLSPPGPSSPPAGNCGKFDSLVINSLKLDSLVVDTIVK</sequence>
<dbReference type="Proteomes" id="UP001165960">
    <property type="component" value="Unassembled WGS sequence"/>
</dbReference>
<evidence type="ECO:0000313" key="2">
    <source>
        <dbReference type="Proteomes" id="UP001165960"/>
    </source>
</evidence>
<accession>A0ACC2T0X5</accession>
<reference evidence="1" key="1">
    <citation type="submission" date="2022-04" db="EMBL/GenBank/DDBJ databases">
        <title>Genome of the entomopathogenic fungus Entomophthora muscae.</title>
        <authorList>
            <person name="Elya C."/>
            <person name="Lovett B.R."/>
            <person name="Lee E."/>
            <person name="Macias A.M."/>
            <person name="Hajek A.E."/>
            <person name="De Bivort B.L."/>
            <person name="Kasson M.T."/>
            <person name="De Fine Licht H.H."/>
            <person name="Stajich J.E."/>
        </authorList>
    </citation>
    <scope>NUCLEOTIDE SEQUENCE</scope>
    <source>
        <strain evidence="1">Berkeley</strain>
    </source>
</reference>
<organism evidence="1 2">
    <name type="scientific">Entomophthora muscae</name>
    <dbReference type="NCBI Taxonomy" id="34485"/>
    <lineage>
        <taxon>Eukaryota</taxon>
        <taxon>Fungi</taxon>
        <taxon>Fungi incertae sedis</taxon>
        <taxon>Zoopagomycota</taxon>
        <taxon>Entomophthoromycotina</taxon>
        <taxon>Entomophthoromycetes</taxon>
        <taxon>Entomophthorales</taxon>
        <taxon>Entomophthoraceae</taxon>
        <taxon>Entomophthora</taxon>
    </lineage>
</organism>
<dbReference type="EMBL" id="QTSX02003763">
    <property type="protein sequence ID" value="KAJ9068238.1"/>
    <property type="molecule type" value="Genomic_DNA"/>
</dbReference>
<evidence type="ECO:0000313" key="1">
    <source>
        <dbReference type="EMBL" id="KAJ9068238.1"/>
    </source>
</evidence>
<protein>
    <submittedName>
        <fullName evidence="1">Uncharacterized protein</fullName>
    </submittedName>
</protein>
<gene>
    <name evidence="1" type="ORF">DSO57_1030648</name>
</gene>
<comment type="caution">
    <text evidence="1">The sequence shown here is derived from an EMBL/GenBank/DDBJ whole genome shotgun (WGS) entry which is preliminary data.</text>
</comment>
<proteinExistence type="predicted"/>
<name>A0ACC2T0X5_9FUNG</name>
<keyword evidence="2" id="KW-1185">Reference proteome</keyword>